<dbReference type="AlphaFoldDB" id="A0A8D8RIY4"/>
<feature type="compositionally biased region" description="Basic and acidic residues" evidence="1">
    <location>
        <begin position="50"/>
        <end position="105"/>
    </location>
</feature>
<accession>A0A8D8RIY4</accession>
<proteinExistence type="predicted"/>
<sequence length="105" mass="12399">MYLTSMGTGAFNVLETPGYLLFREREREEEQWRGMERGRERMIVSSEGGCGREGEREMEGEQGKGMERWRGRENESKGGSGREGERKRVVEQGRGMERWREEERY</sequence>
<dbReference type="EMBL" id="HBUF01159419">
    <property type="protein sequence ID" value="CAG6649724.1"/>
    <property type="molecule type" value="Transcribed_RNA"/>
</dbReference>
<protein>
    <submittedName>
        <fullName evidence="2">Uncharacterized protein</fullName>
    </submittedName>
</protein>
<evidence type="ECO:0000313" key="2">
    <source>
        <dbReference type="EMBL" id="CAG6649724.1"/>
    </source>
</evidence>
<feature type="region of interest" description="Disordered" evidence="1">
    <location>
        <begin position="38"/>
        <end position="105"/>
    </location>
</feature>
<evidence type="ECO:0000256" key="1">
    <source>
        <dbReference type="SAM" id="MobiDB-lite"/>
    </source>
</evidence>
<reference evidence="2" key="1">
    <citation type="submission" date="2021-05" db="EMBL/GenBank/DDBJ databases">
        <authorList>
            <person name="Alioto T."/>
            <person name="Alioto T."/>
            <person name="Gomez Garrido J."/>
        </authorList>
    </citation>
    <scope>NUCLEOTIDE SEQUENCE</scope>
</reference>
<name>A0A8D8RIY4_9HEMI</name>
<organism evidence="2">
    <name type="scientific">Cacopsylla melanoneura</name>
    <dbReference type="NCBI Taxonomy" id="428564"/>
    <lineage>
        <taxon>Eukaryota</taxon>
        <taxon>Metazoa</taxon>
        <taxon>Ecdysozoa</taxon>
        <taxon>Arthropoda</taxon>
        <taxon>Hexapoda</taxon>
        <taxon>Insecta</taxon>
        <taxon>Pterygota</taxon>
        <taxon>Neoptera</taxon>
        <taxon>Paraneoptera</taxon>
        <taxon>Hemiptera</taxon>
        <taxon>Sternorrhyncha</taxon>
        <taxon>Psylloidea</taxon>
        <taxon>Psyllidae</taxon>
        <taxon>Psyllinae</taxon>
        <taxon>Cacopsylla</taxon>
    </lineage>
</organism>